<keyword evidence="3 5" id="KW-1133">Transmembrane helix</keyword>
<dbReference type="AlphaFoldDB" id="A0A2A4SQ59"/>
<keyword evidence="4 5" id="KW-0472">Membrane</keyword>
<evidence type="ECO:0000256" key="4">
    <source>
        <dbReference type="ARBA" id="ARBA00023136"/>
    </source>
</evidence>
<evidence type="ECO:0000259" key="6">
    <source>
        <dbReference type="Pfam" id="PF01292"/>
    </source>
</evidence>
<feature type="transmembrane region" description="Helical" evidence="5">
    <location>
        <begin position="21"/>
        <end position="38"/>
    </location>
</feature>
<keyword evidence="2 5" id="KW-0812">Transmembrane</keyword>
<dbReference type="GO" id="GO:0009055">
    <property type="term" value="F:electron transfer activity"/>
    <property type="evidence" value="ECO:0007669"/>
    <property type="project" value="InterPro"/>
</dbReference>
<dbReference type="EMBL" id="NVSR01000147">
    <property type="protein sequence ID" value="PCI23378.1"/>
    <property type="molecule type" value="Genomic_DNA"/>
</dbReference>
<protein>
    <recommendedName>
        <fullName evidence="6">Cytochrome b561 bacterial/Ni-hydrogenase domain-containing protein</fullName>
    </recommendedName>
</protein>
<feature type="domain" description="Cytochrome b561 bacterial/Ni-hydrogenase" evidence="6">
    <location>
        <begin position="18"/>
        <end position="175"/>
    </location>
</feature>
<evidence type="ECO:0000256" key="3">
    <source>
        <dbReference type="ARBA" id="ARBA00022989"/>
    </source>
</evidence>
<feature type="transmembrane region" description="Helical" evidence="5">
    <location>
        <begin position="58"/>
        <end position="78"/>
    </location>
</feature>
<evidence type="ECO:0000256" key="1">
    <source>
        <dbReference type="ARBA" id="ARBA00004141"/>
    </source>
</evidence>
<sequence>MDSTMGFRNFIQKTYATLVKRVYHWGLPLMLLLTYASAHTLRNTTVLEYVKRINLATIHNFIGLNLSLLCLVLIYDFFFRLQSRQKTFIVINGKRKVLHFQRKAWSPLLIIDIIFYSALFAICILGLVYYGIRHTEFAPMLPDRKTIQVIHELSGWSFLSLIMIKYYLTITHWYEQLVKYLREY</sequence>
<reference evidence="8" key="1">
    <citation type="submission" date="2017-08" db="EMBL/GenBank/DDBJ databases">
        <title>A dynamic microbial community with high functional redundancy inhabits the cold, oxic subseafloor aquifer.</title>
        <authorList>
            <person name="Tully B.J."/>
            <person name="Wheat C.G."/>
            <person name="Glazer B.T."/>
            <person name="Huber J.A."/>
        </authorList>
    </citation>
    <scope>NUCLEOTIDE SEQUENCE [LARGE SCALE GENOMIC DNA]</scope>
</reference>
<dbReference type="Pfam" id="PF01292">
    <property type="entry name" value="Ni_hydr_CYTB"/>
    <property type="match status" value="1"/>
</dbReference>
<feature type="transmembrane region" description="Helical" evidence="5">
    <location>
        <begin position="149"/>
        <end position="168"/>
    </location>
</feature>
<organism evidence="7 8">
    <name type="scientific">SAR324 cluster bacterium</name>
    <dbReference type="NCBI Taxonomy" id="2024889"/>
    <lineage>
        <taxon>Bacteria</taxon>
        <taxon>Deltaproteobacteria</taxon>
        <taxon>SAR324 cluster</taxon>
    </lineage>
</organism>
<name>A0A2A4SQ59_9DELT</name>
<evidence type="ECO:0000256" key="2">
    <source>
        <dbReference type="ARBA" id="ARBA00022692"/>
    </source>
</evidence>
<proteinExistence type="predicted"/>
<evidence type="ECO:0000313" key="7">
    <source>
        <dbReference type="EMBL" id="PCI23378.1"/>
    </source>
</evidence>
<gene>
    <name evidence="7" type="ORF">COB67_12895</name>
</gene>
<dbReference type="InterPro" id="IPR011577">
    <property type="entry name" value="Cyt_b561_bac/Ni-Hgenase"/>
</dbReference>
<evidence type="ECO:0000256" key="5">
    <source>
        <dbReference type="SAM" id="Phobius"/>
    </source>
</evidence>
<dbReference type="Proteomes" id="UP000218113">
    <property type="component" value="Unassembled WGS sequence"/>
</dbReference>
<evidence type="ECO:0000313" key="8">
    <source>
        <dbReference type="Proteomes" id="UP000218113"/>
    </source>
</evidence>
<dbReference type="GO" id="GO:0016020">
    <property type="term" value="C:membrane"/>
    <property type="evidence" value="ECO:0007669"/>
    <property type="project" value="UniProtKB-SubCell"/>
</dbReference>
<feature type="transmembrane region" description="Helical" evidence="5">
    <location>
        <begin position="104"/>
        <end position="129"/>
    </location>
</feature>
<accession>A0A2A4SQ59</accession>
<comment type="caution">
    <text evidence="7">The sequence shown here is derived from an EMBL/GenBank/DDBJ whole genome shotgun (WGS) entry which is preliminary data.</text>
</comment>
<comment type="subcellular location">
    <subcellularLocation>
        <location evidence="1">Membrane</location>
        <topology evidence="1">Multi-pass membrane protein</topology>
    </subcellularLocation>
</comment>